<dbReference type="InterPro" id="IPR058441">
    <property type="entry name" value="DUF8128"/>
</dbReference>
<dbReference type="SUPFAM" id="SSF52540">
    <property type="entry name" value="P-loop containing nucleoside triphosphate hydrolases"/>
    <property type="match status" value="1"/>
</dbReference>
<reference evidence="6" key="1">
    <citation type="submission" date="2017-09" db="EMBL/GenBank/DDBJ databases">
        <title>Depth-based differentiation of microbial function through sediment-hosted aquifers and enrichment of novel symbionts in the deep terrestrial subsurface.</title>
        <authorList>
            <person name="Probst A.J."/>
            <person name="Ladd B."/>
            <person name="Jarett J.K."/>
            <person name="Geller-Mcgrath D.E."/>
            <person name="Sieber C.M.K."/>
            <person name="Emerson J.B."/>
            <person name="Anantharaman K."/>
            <person name="Thomas B.C."/>
            <person name="Malmstrom R."/>
            <person name="Stieglmeier M."/>
            <person name="Klingl A."/>
            <person name="Woyke T."/>
            <person name="Ryan C.M."/>
            <person name="Banfield J.F."/>
        </authorList>
    </citation>
    <scope>NUCLEOTIDE SEQUENCE [LARGE SCALE GENOMIC DNA]</scope>
</reference>
<evidence type="ECO:0000259" key="3">
    <source>
        <dbReference type="Pfam" id="PF12696"/>
    </source>
</evidence>
<evidence type="ECO:0000259" key="2">
    <source>
        <dbReference type="Pfam" id="PF01935"/>
    </source>
</evidence>
<dbReference type="EMBL" id="PFUO01000029">
    <property type="protein sequence ID" value="PJB17677.1"/>
    <property type="molecule type" value="Genomic_DNA"/>
</dbReference>
<feature type="domain" description="TraD/TraG TraM recognition site" evidence="3">
    <location>
        <begin position="693"/>
        <end position="760"/>
    </location>
</feature>
<evidence type="ECO:0000313" key="6">
    <source>
        <dbReference type="Proteomes" id="UP000230611"/>
    </source>
</evidence>
<organism evidence="5 6">
    <name type="scientific">Candidatus Falkowbacteria bacterium CG_4_9_14_3_um_filter_38_19</name>
    <dbReference type="NCBI Taxonomy" id="1974559"/>
    <lineage>
        <taxon>Bacteria</taxon>
        <taxon>Candidatus Falkowiibacteriota</taxon>
    </lineage>
</organism>
<feature type="domain" description="DUF8128" evidence="4">
    <location>
        <begin position="115"/>
        <end position="397"/>
    </location>
</feature>
<evidence type="ECO:0000259" key="4">
    <source>
        <dbReference type="Pfam" id="PF26449"/>
    </source>
</evidence>
<dbReference type="Pfam" id="PF26449">
    <property type="entry name" value="DUF8128"/>
    <property type="match status" value="1"/>
</dbReference>
<dbReference type="InterPro" id="IPR002789">
    <property type="entry name" value="HerA_central"/>
</dbReference>
<dbReference type="Pfam" id="PF01935">
    <property type="entry name" value="DUF87"/>
    <property type="match status" value="1"/>
</dbReference>
<dbReference type="CDD" id="cd01127">
    <property type="entry name" value="TrwB_TraG_TraD_VirD4"/>
    <property type="match status" value="1"/>
</dbReference>
<dbReference type="PANTHER" id="PTHR30121:SF11">
    <property type="entry name" value="AAA+ ATPASE DOMAIN-CONTAINING PROTEIN"/>
    <property type="match status" value="1"/>
</dbReference>
<feature type="domain" description="Helicase HerA central" evidence="2">
    <location>
        <begin position="436"/>
        <end position="514"/>
    </location>
</feature>
<accession>A0A2M8AJJ0</accession>
<protein>
    <submittedName>
        <fullName evidence="5">Uncharacterized protein</fullName>
    </submittedName>
</protein>
<dbReference type="InterPro" id="IPR051162">
    <property type="entry name" value="T4SS_component"/>
</dbReference>
<sequence>MDYGLPEQSSKLVFDTSLAININSWLIWLFGFLLFVVLVLLARKIILIWAVNSRYHDYVIYLIRLPKEKGEEKNKQAVNYLQQLREEIARGETIFKAIGGLKAQKWYHHWAWLFGRNDHFSFEIVASQKLISFYVVAPREMGRYLEQQIQAYYPEAVMEEVQDYNIFSPQGQVAVGHIRTKKSRIYPIKTYNKMEADPLNSLINMMSKLEADEGMVLQYVVRSARPGWHRQVNAIVGRVNQGKRLSEVIGLNLAGRALSTLGDIAKAAKPPQANKKLDEQYRMTAMEQEVLKLIEEKNAKAGLDVNLRIIVCAKDKGRARVYLNNMISAYSQYNYYQYGNIFNNSVPFYHHLMEKFVIRDYIYRRFKPSISFLLNTEELTSLFHLPLSEAETPNILWLFAKYAPAPSNVPDEGIILGRNIYRGIIKDIKIRRDDRRRHTYIIGKSGTGKSKLLATMAMQDIVNGEGVCLIDPHGDLIHDVINYIPSQRVEDVVLFAPADTERPLALNLLEFDPRYPEQKTFVINEMIKIFDKLYDLKQTGGPIFEQYMRNAMLLTMSDPESGSTLMEIPKVLADANFRRMKLERCRDITVVDFWKKEAEKAGGEAALANVVPYITSKLTSFISNDTMRPIIAQQISSFNLRDLMDNKKILLVDLSKGLIGEMNAYLLGMILVGKILMAALSRTDMPQERRQDFYLYIDEFQNFTTDSVNSILSEARKYNLNLIIAHQYLGQLVKNQDTSIKNAVFGNVGTWLLFKIGSEDAEIMAKEFAPVFNQYDLINIEKYTAYVKLLIDNSASRPFSMSTLWPFPGLVKDETIAQKIKTLSRLKYGQDRQVVEAEILSRIKQAEKATV</sequence>
<dbReference type="PANTHER" id="PTHR30121">
    <property type="entry name" value="UNCHARACTERIZED PROTEIN YJGR-RELATED"/>
    <property type="match status" value="1"/>
</dbReference>
<dbReference type="Proteomes" id="UP000230611">
    <property type="component" value="Unassembled WGS sequence"/>
</dbReference>
<dbReference type="InterPro" id="IPR032689">
    <property type="entry name" value="TraG-D_C"/>
</dbReference>
<dbReference type="AlphaFoldDB" id="A0A2M8AJJ0"/>
<evidence type="ECO:0000313" key="5">
    <source>
        <dbReference type="EMBL" id="PJB17677.1"/>
    </source>
</evidence>
<evidence type="ECO:0000256" key="1">
    <source>
        <dbReference type="SAM" id="Phobius"/>
    </source>
</evidence>
<gene>
    <name evidence="5" type="ORF">CO116_00590</name>
</gene>
<dbReference type="Pfam" id="PF12696">
    <property type="entry name" value="TraG-D_C"/>
    <property type="match status" value="1"/>
</dbReference>
<comment type="caution">
    <text evidence="5">The sequence shown here is derived from an EMBL/GenBank/DDBJ whole genome shotgun (WGS) entry which is preliminary data.</text>
</comment>
<keyword evidence="1" id="KW-1133">Transmembrane helix</keyword>
<proteinExistence type="predicted"/>
<name>A0A2M8AJJ0_9BACT</name>
<keyword evidence="1" id="KW-0472">Membrane</keyword>
<dbReference type="InterPro" id="IPR027417">
    <property type="entry name" value="P-loop_NTPase"/>
</dbReference>
<keyword evidence="1" id="KW-0812">Transmembrane</keyword>
<feature type="transmembrane region" description="Helical" evidence="1">
    <location>
        <begin position="20"/>
        <end position="42"/>
    </location>
</feature>
<dbReference type="Gene3D" id="3.40.50.300">
    <property type="entry name" value="P-loop containing nucleotide triphosphate hydrolases"/>
    <property type="match status" value="2"/>
</dbReference>